<comment type="caution">
    <text evidence="1">The sequence shown here is derived from an EMBL/GenBank/DDBJ whole genome shotgun (WGS) entry which is preliminary data.</text>
</comment>
<organism evidence="1 2">
    <name type="scientific">Tabrizicola soli</name>
    <dbReference type="NCBI Taxonomy" id="2185115"/>
    <lineage>
        <taxon>Bacteria</taxon>
        <taxon>Pseudomonadati</taxon>
        <taxon>Pseudomonadota</taxon>
        <taxon>Alphaproteobacteria</taxon>
        <taxon>Rhodobacterales</taxon>
        <taxon>Paracoccaceae</taxon>
        <taxon>Tabrizicola</taxon>
    </lineage>
</organism>
<reference evidence="2" key="1">
    <citation type="journal article" date="2019" name="Int. J. Syst. Evol. Microbiol.">
        <title>The Global Catalogue of Microorganisms (GCM) 10K type strain sequencing project: providing services to taxonomists for standard genome sequencing and annotation.</title>
        <authorList>
            <consortium name="The Broad Institute Genomics Platform"/>
            <consortium name="The Broad Institute Genome Sequencing Center for Infectious Disease"/>
            <person name="Wu L."/>
            <person name="Ma J."/>
        </authorList>
    </citation>
    <scope>NUCLEOTIDE SEQUENCE [LARGE SCALE GENOMIC DNA]</scope>
    <source>
        <strain evidence="2">KCTC 62102</strain>
    </source>
</reference>
<keyword evidence="2" id="KW-1185">Reference proteome</keyword>
<dbReference type="RefSeq" id="WP_197643410.1">
    <property type="nucleotide sequence ID" value="NZ_JAEACP010000009.1"/>
</dbReference>
<dbReference type="Proteomes" id="UP001595445">
    <property type="component" value="Unassembled WGS sequence"/>
</dbReference>
<accession>A0ABV7E2P3</accession>
<proteinExistence type="predicted"/>
<dbReference type="EMBL" id="JBHRSM010000055">
    <property type="protein sequence ID" value="MFC3088855.1"/>
    <property type="molecule type" value="Genomic_DNA"/>
</dbReference>
<protein>
    <submittedName>
        <fullName evidence="1">Uncharacterized protein</fullName>
    </submittedName>
</protein>
<gene>
    <name evidence="1" type="ORF">ACFOD6_22670</name>
</gene>
<name>A0ABV7E2P3_9RHOB</name>
<evidence type="ECO:0000313" key="1">
    <source>
        <dbReference type="EMBL" id="MFC3088855.1"/>
    </source>
</evidence>
<evidence type="ECO:0000313" key="2">
    <source>
        <dbReference type="Proteomes" id="UP001595445"/>
    </source>
</evidence>
<sequence>MARHLADHRKSSKGGRVKHFLRLARTPRETWKVARPGSAGGRLVQFLRIERGKTA</sequence>